<dbReference type="SMART" id="SM00116">
    <property type="entry name" value="CBS"/>
    <property type="match status" value="1"/>
</dbReference>
<reference evidence="12 13" key="1">
    <citation type="submission" date="2016-07" db="EMBL/GenBank/DDBJ databases">
        <title>Pervasive Adenine N6-methylation of Active Genes in Fungi.</title>
        <authorList>
            <consortium name="DOE Joint Genome Institute"/>
            <person name="Mondo S.J."/>
            <person name="Dannebaum R.O."/>
            <person name="Kuo R.C."/>
            <person name="Labutti K."/>
            <person name="Haridas S."/>
            <person name="Kuo A."/>
            <person name="Salamov A."/>
            <person name="Ahrendt S.R."/>
            <person name="Lipzen A."/>
            <person name="Sullivan W."/>
            <person name="Andreopoulos W.B."/>
            <person name="Clum A."/>
            <person name="Lindquist E."/>
            <person name="Daum C."/>
            <person name="Ramamoorthy G.K."/>
            <person name="Gryganskyi A."/>
            <person name="Culley D."/>
            <person name="Magnuson J.K."/>
            <person name="James T.Y."/>
            <person name="O'Malley M.A."/>
            <person name="Stajich J.E."/>
            <person name="Spatafora J.W."/>
            <person name="Visel A."/>
            <person name="Grigoriev I.V."/>
        </authorList>
    </citation>
    <scope>NUCLEOTIDE SEQUENCE [LARGE SCALE GENOMIC DNA]</scope>
    <source>
        <strain evidence="12 13">68-887.2</strain>
    </source>
</reference>
<feature type="transmembrane region" description="Helical" evidence="9">
    <location>
        <begin position="306"/>
        <end position="326"/>
    </location>
</feature>
<dbReference type="CDD" id="cd04591">
    <property type="entry name" value="CBS_pair_voltage-gated_CLC_euk_bac"/>
    <property type="match status" value="1"/>
</dbReference>
<evidence type="ECO:0000259" key="11">
    <source>
        <dbReference type="PROSITE" id="PS51371"/>
    </source>
</evidence>
<organism evidence="12 13">
    <name type="scientific">Naematelia encephala</name>
    <dbReference type="NCBI Taxonomy" id="71784"/>
    <lineage>
        <taxon>Eukaryota</taxon>
        <taxon>Fungi</taxon>
        <taxon>Dikarya</taxon>
        <taxon>Basidiomycota</taxon>
        <taxon>Agaricomycotina</taxon>
        <taxon>Tremellomycetes</taxon>
        <taxon>Tremellales</taxon>
        <taxon>Naemateliaceae</taxon>
        <taxon>Naematelia</taxon>
    </lineage>
</organism>
<dbReference type="GO" id="GO:0005794">
    <property type="term" value="C:Golgi apparatus"/>
    <property type="evidence" value="ECO:0007669"/>
    <property type="project" value="TreeGrafter"/>
</dbReference>
<evidence type="ECO:0000313" key="12">
    <source>
        <dbReference type="EMBL" id="ORY25175.1"/>
    </source>
</evidence>
<dbReference type="InterPro" id="IPR001807">
    <property type="entry name" value="ClC"/>
</dbReference>
<keyword evidence="8" id="KW-0129">CBS domain</keyword>
<feature type="compositionally biased region" description="Low complexity" evidence="10">
    <location>
        <begin position="802"/>
        <end position="812"/>
    </location>
</feature>
<evidence type="ECO:0000256" key="4">
    <source>
        <dbReference type="ARBA" id="ARBA00022989"/>
    </source>
</evidence>
<dbReference type="EMBL" id="MCFC01000060">
    <property type="protein sequence ID" value="ORY25175.1"/>
    <property type="molecule type" value="Genomic_DNA"/>
</dbReference>
<dbReference type="PROSITE" id="PS51371">
    <property type="entry name" value="CBS"/>
    <property type="match status" value="2"/>
</dbReference>
<dbReference type="Proteomes" id="UP000193986">
    <property type="component" value="Unassembled WGS sequence"/>
</dbReference>
<dbReference type="AlphaFoldDB" id="A0A1Y2ATA6"/>
<dbReference type="GO" id="GO:0005769">
    <property type="term" value="C:early endosome"/>
    <property type="evidence" value="ECO:0007669"/>
    <property type="project" value="TreeGrafter"/>
</dbReference>
<dbReference type="PRINTS" id="PR00762">
    <property type="entry name" value="CLCHANNEL"/>
</dbReference>
<feature type="transmembrane region" description="Helical" evidence="9">
    <location>
        <begin position="270"/>
        <end position="294"/>
    </location>
</feature>
<feature type="transmembrane region" description="Helical" evidence="9">
    <location>
        <begin position="379"/>
        <end position="400"/>
    </location>
</feature>
<feature type="transmembrane region" description="Helical" evidence="9">
    <location>
        <begin position="347"/>
        <end position="367"/>
    </location>
</feature>
<sequence length="913" mass="99543">MSYPPTADRAQENGEDESPLMNGHSTDGKAKEDEEEMDLIRRYEDFTTVDWIQDSLHERHIRAQGPAKPTGIVARLNKLDGVPGRVWRYVAQVLDEGQNWVVISLVGVAIGLSAALISIITVWLSDMKMGYCTTGWWLSQKFCCLEISEEGEGCSEWQNWGGVEPFRWIAYILWAAAFSFSASYLVRNFAPYAAGSGISEIKCILGGFIIKGFLSVETFFLKGLTLPLAIASGLSVGKEGPSVHVACSIGNVIARFFSRYDRSQLKMREIVTASSAAGVAVAFGSPIGGVLFSIEEMNQTFSNRTMWQSFVCALVATFTLASMDPFRTGKLVLFQVSYDRDWHYFEIPAYIILGIFGGLYGAFVIKFNIQVAAFRRKHLAHHGVAEAVTLATLTAFIGYLNRFLRIDMTESMALLFRECEGGGDHNGLCQASSQWRMVNSLLLATIVRTVLIVVSYGCKVPCGIFVPSMAVGATFGRMVGILVKALQNAYPQAPLFATCAPDAPCITPGTYAFLGAAAALSGVTRLTVTVVVIMFELTGALTYILPTMIVVLATKAVSDQFGGGGIADRMIRFNGYPFLEKEDKEDTDHAFIEPIANVMKKDIIMMNASGMPLQEIGEIVQSTNYQGFPVVRSDTDRTVIGFALKSELRYALDRARRTRNLSPMATCTFQCISADAEKANGLLPRPDIVIPGRQMSYTRSPGLGNGPQVGGGSDNAAAGGAGRTSGVEAEQVDFGQYVDETPLSVSPKMPLEIVMQLFRRMGPRVILVIQEGQLVGLVTVKDVLRHEATIEHQHRLSREGRSPTSASASTSTNHQPNSTNQSRSQSTEESDSGWATSWAAVEEGHHTGGSHGLEIVLEEAWSWARIRGSRVYNSVKGLYASQRGNNRAANSTGNGTGNEEVYEYELEEERPAG</sequence>
<proteinExistence type="inferred from homology"/>
<feature type="compositionally biased region" description="Acidic residues" evidence="10">
    <location>
        <begin position="900"/>
        <end position="913"/>
    </location>
</feature>
<comment type="subcellular location">
    <subcellularLocation>
        <location evidence="1 9">Membrane</location>
        <topology evidence="1 9">Multi-pass membrane protein</topology>
    </subcellularLocation>
</comment>
<dbReference type="InterPro" id="IPR000644">
    <property type="entry name" value="CBS_dom"/>
</dbReference>
<evidence type="ECO:0000313" key="13">
    <source>
        <dbReference type="Proteomes" id="UP000193986"/>
    </source>
</evidence>
<accession>A0A1Y2ATA6</accession>
<feature type="domain" description="CBS" evidence="11">
    <location>
        <begin position="738"/>
        <end position="796"/>
    </location>
</feature>
<feature type="region of interest" description="Disordered" evidence="10">
    <location>
        <begin position="699"/>
        <end position="724"/>
    </location>
</feature>
<evidence type="ECO:0000256" key="1">
    <source>
        <dbReference type="ARBA" id="ARBA00004141"/>
    </source>
</evidence>
<dbReference type="STRING" id="71784.A0A1Y2ATA6"/>
<gene>
    <name evidence="12" type="ORF">BCR39DRAFT_544888</name>
</gene>
<evidence type="ECO:0000256" key="9">
    <source>
        <dbReference type="RuleBase" id="RU361221"/>
    </source>
</evidence>
<dbReference type="SUPFAM" id="SSF81340">
    <property type="entry name" value="Clc chloride channel"/>
    <property type="match status" value="1"/>
</dbReference>
<evidence type="ECO:0000256" key="7">
    <source>
        <dbReference type="ARBA" id="ARBA00023214"/>
    </source>
</evidence>
<feature type="transmembrane region" description="Helical" evidence="9">
    <location>
        <begin position="168"/>
        <end position="189"/>
    </location>
</feature>
<dbReference type="GO" id="GO:0006878">
    <property type="term" value="P:intracellular copper ion homeostasis"/>
    <property type="evidence" value="ECO:0007669"/>
    <property type="project" value="TreeGrafter"/>
</dbReference>
<dbReference type="GO" id="GO:0006879">
    <property type="term" value="P:intracellular iron ion homeostasis"/>
    <property type="evidence" value="ECO:0007669"/>
    <property type="project" value="TreeGrafter"/>
</dbReference>
<evidence type="ECO:0000256" key="5">
    <source>
        <dbReference type="ARBA" id="ARBA00023065"/>
    </source>
</evidence>
<comment type="caution">
    <text evidence="12">The sequence shown here is derived from an EMBL/GenBank/DDBJ whole genome shotgun (WGS) entry which is preliminary data.</text>
</comment>
<dbReference type="PANTHER" id="PTHR45711">
    <property type="entry name" value="CHLORIDE CHANNEL PROTEIN"/>
    <property type="match status" value="1"/>
</dbReference>
<keyword evidence="5 9" id="KW-0406">Ion transport</keyword>
<dbReference type="GO" id="GO:0005886">
    <property type="term" value="C:plasma membrane"/>
    <property type="evidence" value="ECO:0007669"/>
    <property type="project" value="TreeGrafter"/>
</dbReference>
<keyword evidence="13" id="KW-1185">Reference proteome</keyword>
<name>A0A1Y2ATA6_9TREE</name>
<feature type="compositionally biased region" description="Polar residues" evidence="10">
    <location>
        <begin position="813"/>
        <end position="827"/>
    </location>
</feature>
<feature type="compositionally biased region" description="Gly residues" evidence="10">
    <location>
        <begin position="703"/>
        <end position="723"/>
    </location>
</feature>
<dbReference type="Gene3D" id="3.90.1280.20">
    <property type="match status" value="1"/>
</dbReference>
<feature type="compositionally biased region" description="Basic and acidic residues" evidence="10">
    <location>
        <begin position="791"/>
        <end position="801"/>
    </location>
</feature>
<evidence type="ECO:0000256" key="8">
    <source>
        <dbReference type="PROSITE-ProRule" id="PRU00703"/>
    </source>
</evidence>
<evidence type="ECO:0000256" key="2">
    <source>
        <dbReference type="ARBA" id="ARBA00022448"/>
    </source>
</evidence>
<dbReference type="PANTHER" id="PTHR45711:SF9">
    <property type="entry name" value="ANION_PROTON EXCHANGE TRANSPORTER GEF1"/>
    <property type="match status" value="1"/>
</dbReference>
<comment type="similarity">
    <text evidence="9">Belongs to the chloride channel (TC 2.A.49) family.</text>
</comment>
<evidence type="ECO:0000256" key="6">
    <source>
        <dbReference type="ARBA" id="ARBA00023136"/>
    </source>
</evidence>
<feature type="compositionally biased region" description="Polar residues" evidence="10">
    <location>
        <begin position="883"/>
        <end position="893"/>
    </location>
</feature>
<dbReference type="Pfam" id="PF00571">
    <property type="entry name" value="CBS"/>
    <property type="match status" value="1"/>
</dbReference>
<protein>
    <recommendedName>
        <fullName evidence="9">Chloride channel protein</fullName>
    </recommendedName>
</protein>
<feature type="transmembrane region" description="Helical" evidence="9">
    <location>
        <begin position="100"/>
        <end position="124"/>
    </location>
</feature>
<feature type="region of interest" description="Disordered" evidence="10">
    <location>
        <begin position="791"/>
        <end position="835"/>
    </location>
</feature>
<keyword evidence="6 9" id="KW-0472">Membrane</keyword>
<dbReference type="InParanoid" id="A0A1Y2ATA6"/>
<dbReference type="CDD" id="cd03684">
    <property type="entry name" value="ClC_3_like"/>
    <property type="match status" value="1"/>
</dbReference>
<dbReference type="GO" id="GO:0000324">
    <property type="term" value="C:fungal-type vacuole"/>
    <property type="evidence" value="ECO:0007669"/>
    <property type="project" value="TreeGrafter"/>
</dbReference>
<dbReference type="GO" id="GO:0005247">
    <property type="term" value="F:voltage-gated chloride channel activity"/>
    <property type="evidence" value="ECO:0007669"/>
    <property type="project" value="TreeGrafter"/>
</dbReference>
<keyword evidence="2 9" id="KW-0813">Transport</keyword>
<evidence type="ECO:0000256" key="10">
    <source>
        <dbReference type="SAM" id="MobiDB-lite"/>
    </source>
</evidence>
<feature type="transmembrane region" description="Helical" evidence="9">
    <location>
        <begin position="201"/>
        <end position="221"/>
    </location>
</feature>
<dbReference type="Gene3D" id="1.10.3080.10">
    <property type="entry name" value="Clc chloride channel"/>
    <property type="match status" value="1"/>
</dbReference>
<dbReference type="FunCoup" id="A0A1Y2ATA6">
    <property type="interactions" value="203"/>
</dbReference>
<dbReference type="FunFam" id="1.10.3080.10:FF:000011">
    <property type="entry name" value="Chloride channel protein"/>
    <property type="match status" value="1"/>
</dbReference>
<dbReference type="OrthoDB" id="44789at2759"/>
<feature type="domain" description="CBS" evidence="11">
    <location>
        <begin position="599"/>
        <end position="658"/>
    </location>
</feature>
<comment type="caution">
    <text evidence="9">Lacks conserved residue(s) required for the propagation of feature annotation.</text>
</comment>
<dbReference type="GO" id="GO:0005783">
    <property type="term" value="C:endoplasmic reticulum"/>
    <property type="evidence" value="ECO:0007669"/>
    <property type="project" value="TreeGrafter"/>
</dbReference>
<feature type="transmembrane region" description="Helical" evidence="9">
    <location>
        <begin position="438"/>
        <end position="457"/>
    </location>
</feature>
<keyword evidence="3 9" id="KW-0812">Transmembrane</keyword>
<feature type="region of interest" description="Disordered" evidence="10">
    <location>
        <begin position="1"/>
        <end position="34"/>
    </location>
</feature>
<dbReference type="Pfam" id="PF00654">
    <property type="entry name" value="Voltage_CLC"/>
    <property type="match status" value="1"/>
</dbReference>
<dbReference type="InterPro" id="IPR014743">
    <property type="entry name" value="Cl-channel_core"/>
</dbReference>
<keyword evidence="7 9" id="KW-0868">Chloride</keyword>
<dbReference type="InterPro" id="IPR046342">
    <property type="entry name" value="CBS_dom_sf"/>
</dbReference>
<feature type="region of interest" description="Disordered" evidence="10">
    <location>
        <begin position="883"/>
        <end position="913"/>
    </location>
</feature>
<dbReference type="SUPFAM" id="SSF54631">
    <property type="entry name" value="CBS-domain pair"/>
    <property type="match status" value="1"/>
</dbReference>
<evidence type="ECO:0000256" key="3">
    <source>
        <dbReference type="ARBA" id="ARBA00022692"/>
    </source>
</evidence>
<dbReference type="Gene3D" id="3.10.580.20">
    <property type="match status" value="1"/>
</dbReference>
<keyword evidence="4 9" id="KW-1133">Transmembrane helix</keyword>